<dbReference type="KEGG" id="spph:KFK14_04215"/>
<evidence type="ECO:0000256" key="1">
    <source>
        <dbReference type="ARBA" id="ARBA00004571"/>
    </source>
</evidence>
<evidence type="ECO:0000256" key="13">
    <source>
        <dbReference type="SAM" id="SignalP"/>
    </source>
</evidence>
<keyword evidence="10 11" id="KW-0998">Cell outer membrane</keyword>
<dbReference type="Gene3D" id="2.40.170.20">
    <property type="entry name" value="TonB-dependent receptor, beta-barrel domain"/>
    <property type="match status" value="1"/>
</dbReference>
<keyword evidence="16" id="KW-1185">Reference proteome</keyword>
<dbReference type="PROSITE" id="PS52016">
    <property type="entry name" value="TONB_DEPENDENT_REC_3"/>
    <property type="match status" value="1"/>
</dbReference>
<dbReference type="GO" id="GO:0006826">
    <property type="term" value="P:iron ion transport"/>
    <property type="evidence" value="ECO:0007669"/>
    <property type="project" value="UniProtKB-KW"/>
</dbReference>
<dbReference type="InterPro" id="IPR011662">
    <property type="entry name" value="Secretin/TonB_short_N"/>
</dbReference>
<sequence>MPRGIKGLCIAALIAAAPAEAAERQEISIAPGRLGDAIIALGKATDSSIGTSDPWLADLSVRGVKGRLSVGQALSRLLSGTGAKAERIDDTNWRIVRAPRARAIARAPAAQNAPALPAEEGPGEDIIVTASKREVPIGQFAGTVEIVDTSAFGGADAAGGTSALIARVASLSSTYAGAGRNKLFIRAIADSGFAGPTQATTGQYLGDMRLNYAAPDPDLRLYDMAAVEVLEGPQGTLYGAGSLGGIIRLVPNAPNLTDFGGQVGAGLSLTQHGAAGGDVSGTLNIPLVAGKLGLRAVGYANTDGGYIDDVLRNKNDVNRTNVEGGRVALRFAPDDDWTIDLSGLYQRIEGDDAQYASKSIGRLKRESPFAQNYASNYSLANARIEKRWDDISFVSTTGIVRHRLAERYDATQDNRPPELYFQRNRTELFSTENRLSRDLHDGLGWLIGVSYLNNRSSITRTLGPPGLPTPSTGVRNRLSEWTGFAEASVQPVEALVMTLGGRVTSSRLSGSATDLAPEPLFSFADVAMAEAQANRRETIFLPSASLLTNAIPGMTLFIRYQQGFRPGGLAVDDYHVTRFRNDRIATLEAGLRHGTPGYDRIALAASVAYTDWNNIQADLTDRRGLPTTTNIGDGRIYTVEGRVVLTPATGFSIDASMIYNGSLLSQPASYLRTLSYEGRSLSLPNVANLGGRLSANYRAMLNNGDVLSLSGSARYVGKSRLGVGPIFGREQGDYVDTSLSGNWTRGPVRFSIDVTNLLDLSGNRFALGTPFDLESDEYTPMRPRTVRAGVEFRF</sequence>
<dbReference type="SMART" id="SM00965">
    <property type="entry name" value="STN"/>
    <property type="match status" value="1"/>
</dbReference>
<protein>
    <submittedName>
        <fullName evidence="15">TonB-dependent receptor</fullName>
    </submittedName>
</protein>
<evidence type="ECO:0000256" key="10">
    <source>
        <dbReference type="ARBA" id="ARBA00023237"/>
    </source>
</evidence>
<evidence type="ECO:0000256" key="3">
    <source>
        <dbReference type="ARBA" id="ARBA00022452"/>
    </source>
</evidence>
<comment type="subcellular location">
    <subcellularLocation>
        <location evidence="1 11">Cell outer membrane</location>
        <topology evidence="1 11">Multi-pass membrane protein</topology>
    </subcellularLocation>
</comment>
<keyword evidence="7" id="KW-0406">Ion transport</keyword>
<proteinExistence type="inferred from homology"/>
<evidence type="ECO:0000313" key="15">
    <source>
        <dbReference type="EMBL" id="QUT06660.1"/>
    </source>
</evidence>
<comment type="similarity">
    <text evidence="11 12">Belongs to the TonB-dependent receptor family.</text>
</comment>
<keyword evidence="4" id="KW-0410">Iron transport</keyword>
<keyword evidence="2 11" id="KW-0813">Transport</keyword>
<dbReference type="Proteomes" id="UP000681425">
    <property type="component" value="Chromosome"/>
</dbReference>
<dbReference type="GO" id="GO:0009279">
    <property type="term" value="C:cell outer membrane"/>
    <property type="evidence" value="ECO:0007669"/>
    <property type="project" value="UniProtKB-SubCell"/>
</dbReference>
<dbReference type="RefSeq" id="WP_212609983.1">
    <property type="nucleotide sequence ID" value="NZ_CP073910.1"/>
</dbReference>
<dbReference type="InterPro" id="IPR012910">
    <property type="entry name" value="Plug_dom"/>
</dbReference>
<dbReference type="PANTHER" id="PTHR32552">
    <property type="entry name" value="FERRICHROME IRON RECEPTOR-RELATED"/>
    <property type="match status" value="1"/>
</dbReference>
<name>A0A975K8B5_9SPHN</name>
<evidence type="ECO:0000256" key="4">
    <source>
        <dbReference type="ARBA" id="ARBA00022496"/>
    </source>
</evidence>
<dbReference type="EMBL" id="CP073910">
    <property type="protein sequence ID" value="QUT06660.1"/>
    <property type="molecule type" value="Genomic_DNA"/>
</dbReference>
<evidence type="ECO:0000259" key="14">
    <source>
        <dbReference type="SMART" id="SM00965"/>
    </source>
</evidence>
<feature type="signal peptide" evidence="13">
    <location>
        <begin position="1"/>
        <end position="21"/>
    </location>
</feature>
<evidence type="ECO:0000256" key="12">
    <source>
        <dbReference type="RuleBase" id="RU003357"/>
    </source>
</evidence>
<evidence type="ECO:0000256" key="7">
    <source>
        <dbReference type="ARBA" id="ARBA00023065"/>
    </source>
</evidence>
<keyword evidence="15" id="KW-0675">Receptor</keyword>
<dbReference type="AlphaFoldDB" id="A0A975K8B5"/>
<keyword evidence="6" id="KW-0408">Iron</keyword>
<keyword evidence="5 11" id="KW-0812">Transmembrane</keyword>
<evidence type="ECO:0000256" key="9">
    <source>
        <dbReference type="ARBA" id="ARBA00023136"/>
    </source>
</evidence>
<evidence type="ECO:0000256" key="11">
    <source>
        <dbReference type="PROSITE-ProRule" id="PRU01360"/>
    </source>
</evidence>
<keyword evidence="13" id="KW-0732">Signal</keyword>
<organism evidence="15 16">
    <name type="scientific">Sphingobium phenoxybenzoativorans</name>
    <dbReference type="NCBI Taxonomy" id="1592790"/>
    <lineage>
        <taxon>Bacteria</taxon>
        <taxon>Pseudomonadati</taxon>
        <taxon>Pseudomonadota</taxon>
        <taxon>Alphaproteobacteria</taxon>
        <taxon>Sphingomonadales</taxon>
        <taxon>Sphingomonadaceae</taxon>
        <taxon>Sphingobium</taxon>
    </lineage>
</organism>
<feature type="domain" description="Secretin/TonB short N-terminal" evidence="14">
    <location>
        <begin position="47"/>
        <end position="98"/>
    </location>
</feature>
<feature type="chain" id="PRO_5037409683" evidence="13">
    <location>
        <begin position="22"/>
        <end position="794"/>
    </location>
</feature>
<dbReference type="Pfam" id="PF00593">
    <property type="entry name" value="TonB_dep_Rec_b-barrel"/>
    <property type="match status" value="1"/>
</dbReference>
<accession>A0A975K8B5</accession>
<evidence type="ECO:0000313" key="16">
    <source>
        <dbReference type="Proteomes" id="UP000681425"/>
    </source>
</evidence>
<keyword evidence="3 11" id="KW-1134">Transmembrane beta strand</keyword>
<evidence type="ECO:0000256" key="5">
    <source>
        <dbReference type="ARBA" id="ARBA00022692"/>
    </source>
</evidence>
<dbReference type="InterPro" id="IPR036942">
    <property type="entry name" value="Beta-barrel_TonB_sf"/>
</dbReference>
<dbReference type="InterPro" id="IPR000531">
    <property type="entry name" value="Beta-barrel_TonB"/>
</dbReference>
<keyword evidence="9 11" id="KW-0472">Membrane</keyword>
<reference evidence="15" key="1">
    <citation type="submission" date="2021-04" db="EMBL/GenBank/DDBJ databases">
        <title>Isolation of p-tert-butylphenol degrading bacteria Sphingobium phenoxybenzoativorans Tas13 from active sludge.</title>
        <authorList>
            <person name="Li Y."/>
        </authorList>
    </citation>
    <scope>NUCLEOTIDE SEQUENCE</scope>
    <source>
        <strain evidence="15">Tas13</strain>
    </source>
</reference>
<gene>
    <name evidence="15" type="ORF">KFK14_04215</name>
</gene>
<evidence type="ECO:0000256" key="6">
    <source>
        <dbReference type="ARBA" id="ARBA00023004"/>
    </source>
</evidence>
<dbReference type="InterPro" id="IPR039426">
    <property type="entry name" value="TonB-dep_rcpt-like"/>
</dbReference>
<evidence type="ECO:0000256" key="2">
    <source>
        <dbReference type="ARBA" id="ARBA00022448"/>
    </source>
</evidence>
<dbReference type="Gene3D" id="3.55.50.30">
    <property type="match status" value="1"/>
</dbReference>
<dbReference type="PANTHER" id="PTHR32552:SF81">
    <property type="entry name" value="TONB-DEPENDENT OUTER MEMBRANE RECEPTOR"/>
    <property type="match status" value="1"/>
</dbReference>
<dbReference type="Pfam" id="PF07715">
    <property type="entry name" value="Plug"/>
    <property type="match status" value="1"/>
</dbReference>
<dbReference type="SUPFAM" id="SSF56935">
    <property type="entry name" value="Porins"/>
    <property type="match status" value="1"/>
</dbReference>
<evidence type="ECO:0000256" key="8">
    <source>
        <dbReference type="ARBA" id="ARBA00023077"/>
    </source>
</evidence>
<keyword evidence="8 12" id="KW-0798">TonB box</keyword>